<dbReference type="PANTHER" id="PTHR13778">
    <property type="entry name" value="GLYCOSYLTRANSFERASE 8 DOMAIN-CONTAINING PROTEIN"/>
    <property type="match status" value="1"/>
</dbReference>
<dbReference type="Proteomes" id="UP001241748">
    <property type="component" value="Unassembled WGS sequence"/>
</dbReference>
<dbReference type="EC" id="2.-.-.-" evidence="4"/>
<protein>
    <submittedName>
        <fullName evidence="4">Glycosyltransferase family 8 protein</fullName>
        <ecNumber evidence="4">2.-.-.-</ecNumber>
    </submittedName>
</protein>
<gene>
    <name evidence="4" type="ORF">P5G62_007020</name>
</gene>
<keyword evidence="2 4" id="KW-0808">Transferase</keyword>
<dbReference type="InterPro" id="IPR029044">
    <property type="entry name" value="Nucleotide-diphossugar_trans"/>
</dbReference>
<keyword evidence="5" id="KW-1185">Reference proteome</keyword>
<dbReference type="GO" id="GO:0016740">
    <property type="term" value="F:transferase activity"/>
    <property type="evidence" value="ECO:0007669"/>
    <property type="project" value="UniProtKB-KW"/>
</dbReference>
<dbReference type="PANTHER" id="PTHR13778:SF47">
    <property type="entry name" value="LIPOPOLYSACCHARIDE 1,3-GALACTOSYLTRANSFERASE"/>
    <property type="match status" value="1"/>
</dbReference>
<sequence length="251" mass="30170">MQPVSIVTISNDNYAVHLATMLFSLFENKLSKTNYQVYIIDGDISKENKSKINSLLKNYNSSPIYLNVEQKLYEKCPVWGHVSREAFYRISIPDLLDKSIEKAIYLDSDLIIKGDLLELWRNEQLENHFLGAVEDPVDYAGITLPNGYKFFNSGVLLINLKKWREYYISDKVLEFINNNPSKIMWWDQDALNAILYDKWFPLDYKWNYQVYQMRHWNINPIIIHFNTDVKPWNRKTYLKKEYYYYRNRLNW</sequence>
<comment type="caution">
    <text evidence="4">The sequence shown here is derived from an EMBL/GenBank/DDBJ whole genome shotgun (WGS) entry which is preliminary data.</text>
</comment>
<dbReference type="CDD" id="cd04194">
    <property type="entry name" value="GT8_A4GalT_like"/>
    <property type="match status" value="1"/>
</dbReference>
<dbReference type="InterPro" id="IPR002495">
    <property type="entry name" value="Glyco_trans_8"/>
</dbReference>
<accession>A0ABV4YQQ2</accession>
<evidence type="ECO:0000256" key="2">
    <source>
        <dbReference type="ARBA" id="ARBA00022679"/>
    </source>
</evidence>
<evidence type="ECO:0000313" key="4">
    <source>
        <dbReference type="EMBL" id="MFB3166856.1"/>
    </source>
</evidence>
<dbReference type="RefSeq" id="WP_306075429.1">
    <property type="nucleotide sequence ID" value="NZ_JAROBZ020000001.1"/>
</dbReference>
<name>A0ABV4YQQ2_9BACI</name>
<keyword evidence="3" id="KW-0479">Metal-binding</keyword>
<dbReference type="SUPFAM" id="SSF53448">
    <property type="entry name" value="Nucleotide-diphospho-sugar transferases"/>
    <property type="match status" value="1"/>
</dbReference>
<reference evidence="4 5" key="1">
    <citation type="submission" date="2024-05" db="EMBL/GenBank/DDBJ databases">
        <authorList>
            <person name="Venkateswaran K."/>
        </authorList>
    </citation>
    <scope>NUCLEOTIDE SEQUENCE [LARGE SCALE GENOMIC DNA]</scope>
    <source>
        <strain evidence="4 5">179-C4-2-HS</strain>
    </source>
</reference>
<dbReference type="EMBL" id="JAROBZ020000001">
    <property type="protein sequence ID" value="MFB3166856.1"/>
    <property type="molecule type" value="Genomic_DNA"/>
</dbReference>
<proteinExistence type="predicted"/>
<dbReference type="InterPro" id="IPR050748">
    <property type="entry name" value="Glycosyltrans_8_dom-fam"/>
</dbReference>
<organism evidence="4 5">
    <name type="scientific">Neobacillus driksii</name>
    <dbReference type="NCBI Taxonomy" id="3035913"/>
    <lineage>
        <taxon>Bacteria</taxon>
        <taxon>Bacillati</taxon>
        <taxon>Bacillota</taxon>
        <taxon>Bacilli</taxon>
        <taxon>Bacillales</taxon>
        <taxon>Bacillaceae</taxon>
        <taxon>Neobacillus</taxon>
    </lineage>
</organism>
<evidence type="ECO:0000313" key="5">
    <source>
        <dbReference type="Proteomes" id="UP001241748"/>
    </source>
</evidence>
<evidence type="ECO:0000256" key="3">
    <source>
        <dbReference type="ARBA" id="ARBA00022723"/>
    </source>
</evidence>
<keyword evidence="1" id="KW-0328">Glycosyltransferase</keyword>
<dbReference type="Gene3D" id="3.90.550.10">
    <property type="entry name" value="Spore Coat Polysaccharide Biosynthesis Protein SpsA, Chain A"/>
    <property type="match status" value="1"/>
</dbReference>
<evidence type="ECO:0000256" key="1">
    <source>
        <dbReference type="ARBA" id="ARBA00022676"/>
    </source>
</evidence>
<dbReference type="Pfam" id="PF01501">
    <property type="entry name" value="Glyco_transf_8"/>
    <property type="match status" value="1"/>
</dbReference>